<accession>A0A1G9FFL4</accession>
<reference evidence="1 2" key="1">
    <citation type="submission" date="2016-10" db="EMBL/GenBank/DDBJ databases">
        <authorList>
            <person name="de Groot N.N."/>
        </authorList>
    </citation>
    <scope>NUCLEOTIDE SEQUENCE [LARGE SCALE GENOMIC DNA]</scope>
    <source>
        <strain evidence="1 2">CGMCC 4.5727</strain>
    </source>
</reference>
<dbReference type="EMBL" id="FNFF01000013">
    <property type="protein sequence ID" value="SDK87164.1"/>
    <property type="molecule type" value="Genomic_DNA"/>
</dbReference>
<sequence>MKTSAFVYPWDVNGDPEAAGRIAALGAQQVTLASAYHSTRALTPRHPAHRIVTAEHAAVLYPPGERWQGRELRPYAAGAWAPGDAFGTAAGALADAGLEVHTWVVLAHNSRMGAEHPDTSVVNAYGDRYPWAPCIAQPATRSYLVELAAEAAVRPGARGTELESCGWYGLAHLHAHDKTAGVGLGDGGQYLMSLCFCGSCREGYTESGLDPDALATAVRGALEPLWRGETPPDTPLDKLLSAELLDATLQFRTSVARSLQEEAVAAVRAAAPAGFQVLLHADPVRYHCGANAGVDPAHILGVADGVVVPCTGGAELLAPFAAVGAPDAVLAANFTVVSGMGGAPARLREDAARAAELGATELRLYHAGLASDGDLELVRDALR</sequence>
<keyword evidence="2" id="KW-1185">Reference proteome</keyword>
<protein>
    <recommendedName>
        <fullName evidence="3">Alanine-rich protein</fullName>
    </recommendedName>
</protein>
<dbReference type="STRING" id="417292.SAMN05421806_11392"/>
<evidence type="ECO:0008006" key="3">
    <source>
        <dbReference type="Google" id="ProtNLM"/>
    </source>
</evidence>
<dbReference type="OrthoDB" id="8576080at2"/>
<organism evidence="1 2">
    <name type="scientific">Streptomyces indicus</name>
    <dbReference type="NCBI Taxonomy" id="417292"/>
    <lineage>
        <taxon>Bacteria</taxon>
        <taxon>Bacillati</taxon>
        <taxon>Actinomycetota</taxon>
        <taxon>Actinomycetes</taxon>
        <taxon>Kitasatosporales</taxon>
        <taxon>Streptomycetaceae</taxon>
        <taxon>Streptomyces</taxon>
    </lineage>
</organism>
<evidence type="ECO:0000313" key="1">
    <source>
        <dbReference type="EMBL" id="SDK87164.1"/>
    </source>
</evidence>
<proteinExistence type="predicted"/>
<dbReference type="RefSeq" id="WP_093614644.1">
    <property type="nucleotide sequence ID" value="NZ_FNFF01000013.1"/>
</dbReference>
<dbReference type="AlphaFoldDB" id="A0A1G9FFL4"/>
<evidence type="ECO:0000313" key="2">
    <source>
        <dbReference type="Proteomes" id="UP000199155"/>
    </source>
</evidence>
<dbReference type="Proteomes" id="UP000199155">
    <property type="component" value="Unassembled WGS sequence"/>
</dbReference>
<gene>
    <name evidence="1" type="ORF">SAMN05421806_11392</name>
</gene>
<name>A0A1G9FFL4_9ACTN</name>